<evidence type="ECO:0000256" key="2">
    <source>
        <dbReference type="ARBA" id="ARBA00010333"/>
    </source>
</evidence>
<dbReference type="Gene3D" id="3.40.190.10">
    <property type="entry name" value="Periplasmic binding protein-like II"/>
    <property type="match status" value="2"/>
</dbReference>
<dbReference type="InterPro" id="IPR018313">
    <property type="entry name" value="SBP_3_CS"/>
</dbReference>
<evidence type="ECO:0000313" key="8">
    <source>
        <dbReference type="Proteomes" id="UP000006377"/>
    </source>
</evidence>
<dbReference type="eggNOG" id="COG0834">
    <property type="taxonomic scope" value="Bacteria"/>
</dbReference>
<dbReference type="STRING" id="402881.Plav_0286"/>
<dbReference type="PROSITE" id="PS01039">
    <property type="entry name" value="SBP_BACTERIAL_3"/>
    <property type="match status" value="1"/>
</dbReference>
<dbReference type="EMBL" id="CP000774">
    <property type="protein sequence ID" value="ABS61909.1"/>
    <property type="molecule type" value="Genomic_DNA"/>
</dbReference>
<keyword evidence="3 5" id="KW-0732">Signal</keyword>
<evidence type="ECO:0000259" key="6">
    <source>
        <dbReference type="SMART" id="SM00062"/>
    </source>
</evidence>
<dbReference type="PANTHER" id="PTHR35936:SF19">
    <property type="entry name" value="AMINO-ACID-BINDING PROTEIN YXEM-RELATED"/>
    <property type="match status" value="1"/>
</dbReference>
<dbReference type="RefSeq" id="WP_011995200.1">
    <property type="nucleotide sequence ID" value="NC_009719.1"/>
</dbReference>
<dbReference type="KEGG" id="pla:Plav_0286"/>
<dbReference type="HOGENOM" id="CLU_019602_9_0_5"/>
<dbReference type="SUPFAM" id="SSF53850">
    <property type="entry name" value="Periplasmic binding protein-like II"/>
    <property type="match status" value="1"/>
</dbReference>
<dbReference type="InterPro" id="IPR001638">
    <property type="entry name" value="Solute-binding_3/MltF_N"/>
</dbReference>
<feature type="chain" id="PRO_5002709534" evidence="5">
    <location>
        <begin position="25"/>
        <end position="256"/>
    </location>
</feature>
<protein>
    <submittedName>
        <fullName evidence="7">Prephenate dehydratase</fullName>
        <ecNumber evidence="7">4.2.1.51</ecNumber>
    </submittedName>
</protein>
<evidence type="ECO:0000256" key="1">
    <source>
        <dbReference type="ARBA" id="ARBA00004196"/>
    </source>
</evidence>
<reference evidence="7 8" key="1">
    <citation type="journal article" date="2011" name="Stand. Genomic Sci.">
        <title>Complete genome sequence of Parvibaculum lavamentivorans type strain (DS-1(T)).</title>
        <authorList>
            <person name="Schleheck D."/>
            <person name="Weiss M."/>
            <person name="Pitluck S."/>
            <person name="Bruce D."/>
            <person name="Land M.L."/>
            <person name="Han S."/>
            <person name="Saunders E."/>
            <person name="Tapia R."/>
            <person name="Detter C."/>
            <person name="Brettin T."/>
            <person name="Han J."/>
            <person name="Woyke T."/>
            <person name="Goodwin L."/>
            <person name="Pennacchio L."/>
            <person name="Nolan M."/>
            <person name="Cook A.M."/>
            <person name="Kjelleberg S."/>
            <person name="Thomas T."/>
        </authorList>
    </citation>
    <scope>NUCLEOTIDE SEQUENCE [LARGE SCALE GENOMIC DNA]</scope>
    <source>
        <strain evidence="8">DS-1 / DSM 13023 / NCIMB 13966</strain>
    </source>
</reference>
<dbReference type="SMART" id="SM00062">
    <property type="entry name" value="PBPb"/>
    <property type="match status" value="1"/>
</dbReference>
<accession>A7HPS6</accession>
<organism evidence="7 8">
    <name type="scientific">Parvibaculum lavamentivorans (strain DS-1 / DSM 13023 / NCIMB 13966)</name>
    <dbReference type="NCBI Taxonomy" id="402881"/>
    <lineage>
        <taxon>Bacteria</taxon>
        <taxon>Pseudomonadati</taxon>
        <taxon>Pseudomonadota</taxon>
        <taxon>Alphaproteobacteria</taxon>
        <taxon>Hyphomicrobiales</taxon>
        <taxon>Parvibaculaceae</taxon>
        <taxon>Parvibaculum</taxon>
    </lineage>
</organism>
<proteinExistence type="inferred from homology"/>
<evidence type="ECO:0000256" key="3">
    <source>
        <dbReference type="ARBA" id="ARBA00022729"/>
    </source>
</evidence>
<comment type="similarity">
    <text evidence="2 4">Belongs to the bacterial solute-binding protein 3 family.</text>
</comment>
<evidence type="ECO:0000256" key="4">
    <source>
        <dbReference type="RuleBase" id="RU003744"/>
    </source>
</evidence>
<dbReference type="GO" id="GO:0004664">
    <property type="term" value="F:prephenate dehydratase activity"/>
    <property type="evidence" value="ECO:0007669"/>
    <property type="project" value="UniProtKB-EC"/>
</dbReference>
<dbReference type="GO" id="GO:0030313">
    <property type="term" value="C:cell envelope"/>
    <property type="evidence" value="ECO:0007669"/>
    <property type="project" value="UniProtKB-SubCell"/>
</dbReference>
<gene>
    <name evidence="7" type="ordered locus">Plav_0286</name>
</gene>
<evidence type="ECO:0000256" key="5">
    <source>
        <dbReference type="SAM" id="SignalP"/>
    </source>
</evidence>
<keyword evidence="8" id="KW-1185">Reference proteome</keyword>
<dbReference type="Proteomes" id="UP000006377">
    <property type="component" value="Chromosome"/>
</dbReference>
<dbReference type="EC" id="4.2.1.51" evidence="7"/>
<evidence type="ECO:0000313" key="7">
    <source>
        <dbReference type="EMBL" id="ABS61909.1"/>
    </source>
</evidence>
<sequence>MRHLPRLLALSALALLLGLVPAAADTLARIEAAGTLRVGLTGDYKPFSWEAPQGHFEGLDVDMARALADSLGLRLEIVPTSWPGLMDDLAAEKFDIGMGGISVTEERRTTAFFSTPLLTDGKTPIARCEDAARFQTLDQIDREGVTLIVNPGGTNEKFTRANIKTAAIILHKDNATIFEEIAEGRADLMITDAIETRIMAKEHPALCAIHPDEPFDRSEKAYLLPQDEAWKARVDEWLAAMEASGEKATIFGKWVE</sequence>
<dbReference type="OrthoDB" id="9791339at2"/>
<feature type="signal peptide" evidence="5">
    <location>
        <begin position="1"/>
        <end position="24"/>
    </location>
</feature>
<comment type="subcellular location">
    <subcellularLocation>
        <location evidence="1">Cell envelope</location>
    </subcellularLocation>
</comment>
<dbReference type="PANTHER" id="PTHR35936">
    <property type="entry name" value="MEMBRANE-BOUND LYTIC MUREIN TRANSGLYCOSYLASE F"/>
    <property type="match status" value="1"/>
</dbReference>
<feature type="domain" description="Solute-binding protein family 3/N-terminal" evidence="6">
    <location>
        <begin position="35"/>
        <end position="256"/>
    </location>
</feature>
<name>A7HPS6_PARL1</name>
<dbReference type="Pfam" id="PF00497">
    <property type="entry name" value="SBP_bac_3"/>
    <property type="match status" value="1"/>
</dbReference>
<keyword evidence="7" id="KW-0456">Lyase</keyword>
<dbReference type="AlphaFoldDB" id="A7HPS6"/>